<evidence type="ECO:0000256" key="12">
    <source>
        <dbReference type="ARBA" id="ARBA00052335"/>
    </source>
</evidence>
<keyword evidence="1" id="KW-0808">Transferase</keyword>
<accession>A0A1Q3G4W3</accession>
<comment type="similarity">
    <text evidence="4">Belongs to the acetyltransferase family. AANAT subfamily.</text>
</comment>
<evidence type="ECO:0000256" key="9">
    <source>
        <dbReference type="ARBA" id="ARBA00051711"/>
    </source>
</evidence>
<dbReference type="SUPFAM" id="SSF55729">
    <property type="entry name" value="Acyl-CoA N-acyltransferases (Nat)"/>
    <property type="match status" value="1"/>
</dbReference>
<comment type="catalytic activity">
    <reaction evidence="6">
        <text>dopamine + (9Z)-octadecenoyl-CoA = N-(9Z-octadecanoyl)-dopamine + CoA + H(+)</text>
        <dbReference type="Rhea" id="RHEA:51380"/>
        <dbReference type="ChEBI" id="CHEBI:15378"/>
        <dbReference type="ChEBI" id="CHEBI:31883"/>
        <dbReference type="ChEBI" id="CHEBI:57287"/>
        <dbReference type="ChEBI" id="CHEBI:57387"/>
        <dbReference type="ChEBI" id="CHEBI:59905"/>
    </reaction>
    <physiologicalReaction direction="left-to-right" evidence="6">
        <dbReference type="Rhea" id="RHEA:51381"/>
    </physiologicalReaction>
</comment>
<proteinExistence type="inferred from homology"/>
<comment type="catalytic activity">
    <reaction evidence="9">
        <text>dopamine + acetyl-CoA = N-acetyldopamine + CoA + H(+)</text>
        <dbReference type="Rhea" id="RHEA:51388"/>
        <dbReference type="ChEBI" id="CHEBI:15378"/>
        <dbReference type="ChEBI" id="CHEBI:57287"/>
        <dbReference type="ChEBI" id="CHEBI:57288"/>
        <dbReference type="ChEBI" id="CHEBI:59905"/>
        <dbReference type="ChEBI" id="CHEBI:125678"/>
    </reaction>
    <physiologicalReaction direction="left-to-right" evidence="9">
        <dbReference type="Rhea" id="RHEA:51389"/>
    </physiologicalReaction>
</comment>
<evidence type="ECO:0000313" key="14">
    <source>
        <dbReference type="EMBL" id="JAV34833.1"/>
    </source>
</evidence>
<organism evidence="14">
    <name type="scientific">Culex tarsalis</name>
    <name type="common">Encephalitis mosquito</name>
    <dbReference type="NCBI Taxonomy" id="7177"/>
    <lineage>
        <taxon>Eukaryota</taxon>
        <taxon>Metazoa</taxon>
        <taxon>Ecdysozoa</taxon>
        <taxon>Arthropoda</taxon>
        <taxon>Hexapoda</taxon>
        <taxon>Insecta</taxon>
        <taxon>Pterygota</taxon>
        <taxon>Neoptera</taxon>
        <taxon>Endopterygota</taxon>
        <taxon>Diptera</taxon>
        <taxon>Nematocera</taxon>
        <taxon>Culicoidea</taxon>
        <taxon>Culicidae</taxon>
        <taxon>Culicinae</taxon>
        <taxon>Culicini</taxon>
        <taxon>Culex</taxon>
        <taxon>Culex</taxon>
    </lineage>
</organism>
<dbReference type="CDD" id="cd04301">
    <property type="entry name" value="NAT_SF"/>
    <property type="match status" value="1"/>
</dbReference>
<reference evidence="14" key="1">
    <citation type="submission" date="2017-01" db="EMBL/GenBank/DDBJ databases">
        <title>A deep insight into the sialotranscriptome of adult male and female Cluex tarsalis mosquitoes.</title>
        <authorList>
            <person name="Ribeiro J.M."/>
            <person name="Moreira F."/>
            <person name="Bernard K.A."/>
            <person name="Calvo E."/>
        </authorList>
    </citation>
    <scope>NUCLEOTIDE SEQUENCE</scope>
    <source>
        <strain evidence="14">Kern County</strain>
        <tissue evidence="14">Salivary glands</tissue>
    </source>
</reference>
<evidence type="ECO:0000256" key="6">
    <source>
        <dbReference type="ARBA" id="ARBA00050189"/>
    </source>
</evidence>
<sequence>MEIEIQNHIAHLGKFNVKKSENDCLLDEACTMLSELLPPLGRMASKMSTGVSGTTEKSSLAKLDSAELVSSPTDEIDTNISIELITEDDAEEVLKMLKKFFFKDEPLNTFVDLGECKELEKYSTKSLHEHCSFKAVNSRGEIVGVNINGLISRPKETDEPPAKLADNCDHPKFKKIMALMDYVDENFNIFDLYQDVDRLLDIKIMSVDSNYRGLGIAGKLTDRTMQYVKDNNIKLVHVLCSSHFSARVMEKMDFQEVYKLPYQDYLVNGEQVLDPAKPHVAVRILTKRIN</sequence>
<dbReference type="PANTHER" id="PTHR20905">
    <property type="entry name" value="N-ACETYLTRANSFERASE-RELATED"/>
    <property type="match status" value="1"/>
</dbReference>
<evidence type="ECO:0000256" key="4">
    <source>
        <dbReference type="ARBA" id="ARBA00038182"/>
    </source>
</evidence>
<evidence type="ECO:0000256" key="7">
    <source>
        <dbReference type="ARBA" id="ARBA00050849"/>
    </source>
</evidence>
<comment type="catalytic activity">
    <reaction evidence="10">
        <text>serotonin + (9Z)-octadecenoyl-CoA = N-(9Z-octadecenoyl)-serotonin + CoA + H(+)</text>
        <dbReference type="Rhea" id="RHEA:51392"/>
        <dbReference type="ChEBI" id="CHEBI:15378"/>
        <dbReference type="ChEBI" id="CHEBI:57287"/>
        <dbReference type="ChEBI" id="CHEBI:57387"/>
        <dbReference type="ChEBI" id="CHEBI:134064"/>
        <dbReference type="ChEBI" id="CHEBI:350546"/>
    </reaction>
    <physiologicalReaction direction="left-to-right" evidence="10">
        <dbReference type="Rhea" id="RHEA:51393"/>
    </physiologicalReaction>
</comment>
<evidence type="ECO:0000256" key="3">
    <source>
        <dbReference type="ARBA" id="ARBA00037926"/>
    </source>
</evidence>
<dbReference type="FunFam" id="3.40.630.30:FF:000046">
    <property type="entry name" value="Dopamine N-acetyltransferase"/>
    <property type="match status" value="1"/>
</dbReference>
<comment type="catalytic activity">
    <reaction evidence="13">
        <text>serotonin + acetyl-CoA = N-acetylserotonin + CoA + H(+)</text>
        <dbReference type="Rhea" id="RHEA:25217"/>
        <dbReference type="ChEBI" id="CHEBI:15378"/>
        <dbReference type="ChEBI" id="CHEBI:17697"/>
        <dbReference type="ChEBI" id="CHEBI:57287"/>
        <dbReference type="ChEBI" id="CHEBI:57288"/>
        <dbReference type="ChEBI" id="CHEBI:350546"/>
        <dbReference type="EC" id="2.3.1.87"/>
    </reaction>
    <physiologicalReaction direction="left-to-right" evidence="13">
        <dbReference type="Rhea" id="RHEA:25218"/>
    </physiologicalReaction>
</comment>
<evidence type="ECO:0000256" key="11">
    <source>
        <dbReference type="ARBA" id="ARBA00052178"/>
    </source>
</evidence>
<evidence type="ECO:0000256" key="8">
    <source>
        <dbReference type="ARBA" id="ARBA00051284"/>
    </source>
</evidence>
<name>A0A1Q3G4W3_CULTA</name>
<protein>
    <recommendedName>
        <fullName evidence="5">aralkylamine N-acetyltransferase</fullName>
        <ecNumber evidence="5">2.3.1.87</ecNumber>
    </recommendedName>
</protein>
<evidence type="ECO:0000256" key="13">
    <source>
        <dbReference type="ARBA" id="ARBA00052491"/>
    </source>
</evidence>
<dbReference type="PANTHER" id="PTHR20905:SF1">
    <property type="entry name" value="AT07410P-RELATED"/>
    <property type="match status" value="1"/>
</dbReference>
<dbReference type="InterPro" id="IPR016181">
    <property type="entry name" value="Acyl_CoA_acyltransferase"/>
</dbReference>
<evidence type="ECO:0000256" key="2">
    <source>
        <dbReference type="ARBA" id="ARBA00023315"/>
    </source>
</evidence>
<comment type="catalytic activity">
    <reaction evidence="8">
        <text>serotonin + (5Z,8Z,11Z,14Z)-eicosatetraenoyl-CoA = N-[(5Z,8Z,11Z,14Z)-eicosatetraenoyl]-serotonin + CoA + H(+)</text>
        <dbReference type="Rhea" id="RHEA:51396"/>
        <dbReference type="ChEBI" id="CHEBI:15378"/>
        <dbReference type="ChEBI" id="CHEBI:57287"/>
        <dbReference type="ChEBI" id="CHEBI:57368"/>
        <dbReference type="ChEBI" id="CHEBI:132255"/>
        <dbReference type="ChEBI" id="CHEBI:350546"/>
    </reaction>
    <physiologicalReaction direction="left-to-right" evidence="8">
        <dbReference type="Rhea" id="RHEA:51397"/>
    </physiologicalReaction>
</comment>
<evidence type="ECO:0000256" key="1">
    <source>
        <dbReference type="ARBA" id="ARBA00022679"/>
    </source>
</evidence>
<evidence type="ECO:0000256" key="10">
    <source>
        <dbReference type="ARBA" id="ARBA00051823"/>
    </source>
</evidence>
<dbReference type="GO" id="GO:0004059">
    <property type="term" value="F:aralkylamine N-acetyltransferase activity"/>
    <property type="evidence" value="ECO:0007669"/>
    <property type="project" value="UniProtKB-EC"/>
</dbReference>
<dbReference type="AlphaFoldDB" id="A0A1Q3G4W3"/>
<comment type="catalytic activity">
    <reaction evidence="11">
        <text>serotonin + hexadecanoyl-CoA = N-hexadecanoyl-serotonin + CoA + H(+)</text>
        <dbReference type="Rhea" id="RHEA:51384"/>
        <dbReference type="ChEBI" id="CHEBI:15378"/>
        <dbReference type="ChEBI" id="CHEBI:57287"/>
        <dbReference type="ChEBI" id="CHEBI:57379"/>
        <dbReference type="ChEBI" id="CHEBI:134059"/>
        <dbReference type="ChEBI" id="CHEBI:350546"/>
    </reaction>
    <physiologicalReaction direction="left-to-right" evidence="11">
        <dbReference type="Rhea" id="RHEA:51385"/>
    </physiologicalReaction>
</comment>
<dbReference type="EMBL" id="GFDL01000212">
    <property type="protein sequence ID" value="JAV34833.1"/>
    <property type="molecule type" value="Transcribed_RNA"/>
</dbReference>
<dbReference type="EC" id="2.3.1.87" evidence="5"/>
<evidence type="ECO:0000256" key="5">
    <source>
        <dbReference type="ARBA" id="ARBA00039114"/>
    </source>
</evidence>
<comment type="catalytic activity">
    <reaction evidence="12">
        <text>dopamine + hexadecanoyl-CoA = N-hexadecanoyl-dopamine + CoA + H(+)</text>
        <dbReference type="Rhea" id="RHEA:51376"/>
        <dbReference type="ChEBI" id="CHEBI:15378"/>
        <dbReference type="ChEBI" id="CHEBI:57287"/>
        <dbReference type="ChEBI" id="CHEBI:57379"/>
        <dbReference type="ChEBI" id="CHEBI:59905"/>
        <dbReference type="ChEBI" id="CHEBI:134058"/>
    </reaction>
    <physiologicalReaction direction="left-to-right" evidence="12">
        <dbReference type="Rhea" id="RHEA:51377"/>
    </physiologicalReaction>
</comment>
<dbReference type="Gene3D" id="3.40.630.30">
    <property type="match status" value="1"/>
</dbReference>
<comment type="pathway">
    <text evidence="3">Aromatic compound metabolism; melatonin biosynthesis; melatonin from serotonin: step 1/2.</text>
</comment>
<comment type="catalytic activity">
    <reaction evidence="7">
        <text>serotonin + octadecanoyl-CoA = N-octadecanoyl-serotonin + CoA + H(+)</text>
        <dbReference type="Rhea" id="RHEA:51400"/>
        <dbReference type="ChEBI" id="CHEBI:15378"/>
        <dbReference type="ChEBI" id="CHEBI:57287"/>
        <dbReference type="ChEBI" id="CHEBI:57394"/>
        <dbReference type="ChEBI" id="CHEBI:134065"/>
        <dbReference type="ChEBI" id="CHEBI:350546"/>
    </reaction>
    <physiologicalReaction direction="left-to-right" evidence="7">
        <dbReference type="Rhea" id="RHEA:51401"/>
    </physiologicalReaction>
</comment>
<keyword evidence="2" id="KW-0012">Acyltransferase</keyword>